<accession>A0ACD1I5I1</accession>
<keyword evidence="2" id="KW-1185">Reference proteome</keyword>
<evidence type="ECO:0000313" key="2">
    <source>
        <dbReference type="Proteomes" id="UP000249748"/>
    </source>
</evidence>
<proteinExistence type="predicted"/>
<organism evidence="1 2">
    <name type="scientific">Aspergillus costaricaensis CBS 115574</name>
    <dbReference type="NCBI Taxonomy" id="1448317"/>
    <lineage>
        <taxon>Eukaryota</taxon>
        <taxon>Fungi</taxon>
        <taxon>Dikarya</taxon>
        <taxon>Ascomycota</taxon>
        <taxon>Pezizomycotina</taxon>
        <taxon>Eurotiomycetes</taxon>
        <taxon>Eurotiomycetidae</taxon>
        <taxon>Eurotiales</taxon>
        <taxon>Aspergillaceae</taxon>
        <taxon>Aspergillus</taxon>
        <taxon>Aspergillus subgen. Circumdati</taxon>
    </lineage>
</organism>
<name>A0ACD1I5I1_9EURO</name>
<dbReference type="Proteomes" id="UP000249748">
    <property type="component" value="Unassembled WGS sequence"/>
</dbReference>
<reference evidence="1" key="1">
    <citation type="submission" date="2018-02" db="EMBL/GenBank/DDBJ databases">
        <title>The genomes of Aspergillus section Nigri reveals drivers in fungal speciation.</title>
        <authorList>
            <consortium name="DOE Joint Genome Institute"/>
            <person name="Vesth T.C."/>
            <person name="Nybo J."/>
            <person name="Theobald S."/>
            <person name="Brandl J."/>
            <person name="Frisvad J.C."/>
            <person name="Nielsen K.F."/>
            <person name="Lyhne E.K."/>
            <person name="Kogle M.E."/>
            <person name="Kuo A."/>
            <person name="Riley R."/>
            <person name="Clum A."/>
            <person name="Nolan M."/>
            <person name="Lipzen A."/>
            <person name="Salamov A."/>
            <person name="Henrissat B."/>
            <person name="Wiebenga A."/>
            <person name="De vries R.P."/>
            <person name="Grigoriev I.V."/>
            <person name="Mortensen U.H."/>
            <person name="Andersen M.R."/>
            <person name="Baker S.E."/>
        </authorList>
    </citation>
    <scope>NUCLEOTIDE SEQUENCE</scope>
    <source>
        <strain evidence="1">CBS 115574</strain>
    </source>
</reference>
<sequence length="136" mass="15325">MAWYVSVSYYCAVGMTPLVGSGMLALSSLGAMVGNPELCGLWRDCADPHPLLLPSLKVVDTPCKKVIVRSFIIERCANWSLRHPGVWDHRMLYHNRAISYLHIENQYIEYEEPGFLLELWVCVGSRDTKLDVAAVV</sequence>
<dbReference type="EMBL" id="KZ824569">
    <property type="protein sequence ID" value="RAK85011.1"/>
    <property type="molecule type" value="Genomic_DNA"/>
</dbReference>
<protein>
    <submittedName>
        <fullName evidence="1">Uncharacterized protein</fullName>
    </submittedName>
</protein>
<evidence type="ECO:0000313" key="1">
    <source>
        <dbReference type="EMBL" id="RAK85011.1"/>
    </source>
</evidence>
<gene>
    <name evidence="1" type="ORF">BO79DRAFT_221182</name>
</gene>